<feature type="compositionally biased region" description="Low complexity" evidence="7">
    <location>
        <begin position="1943"/>
        <end position="1956"/>
    </location>
</feature>
<protein>
    <submittedName>
        <fullName evidence="10">Uncharacterized protein</fullName>
    </submittedName>
</protein>
<dbReference type="InterPro" id="IPR013103">
    <property type="entry name" value="RVT_2"/>
</dbReference>
<keyword evidence="3" id="KW-0064">Aspartyl protease</keyword>
<evidence type="ECO:0000313" key="10">
    <source>
        <dbReference type="EMBL" id="KAJ9551318.1"/>
    </source>
</evidence>
<dbReference type="InterPro" id="IPR025724">
    <property type="entry name" value="GAG-pre-integrase_dom"/>
</dbReference>
<dbReference type="GO" id="GO:0008270">
    <property type="term" value="F:zinc ion binding"/>
    <property type="evidence" value="ECO:0007669"/>
    <property type="project" value="UniProtKB-KW"/>
</dbReference>
<feature type="compositionally biased region" description="Polar residues" evidence="7">
    <location>
        <begin position="594"/>
        <end position="608"/>
    </location>
</feature>
<evidence type="ECO:0000313" key="11">
    <source>
        <dbReference type="Proteomes" id="UP001172457"/>
    </source>
</evidence>
<dbReference type="GO" id="GO:0006508">
    <property type="term" value="P:proteolysis"/>
    <property type="evidence" value="ECO:0007669"/>
    <property type="project" value="UniProtKB-KW"/>
</dbReference>
<sequence>MDTQETVLVSKVPMLKPNEFDMWKIRIRQYMLLTDYGRLLKTDLHKGNQKAILKQQYENFTSLKNESMTQTFDRFNKLIGELATVDVKMDKDDVNRKFLRSLGEEWTIYTVSFRQGDALEDKELKDLYNDLRIFEAEVEKKKRPIGYSHNTALLSSENPSSFNTTAFNNTTATYNTTANETVSNINSCTSQETNDDTILEAFLASHVKSSLINDDLDQINADDLEEMDIKWQMAMLTLRMKRFIRRTGRNNFDVKRGDKAGFDKSKVRCYKCNEPGHFARECKGGSTNHQNSGSGSSQAPRFNNRGNNSNLSSSQALVSQEGQGFDWSDHAEEAVQNQALMAEIKETEIPFEVSSKLCSDSCLETVKKYRDHNQTKSDSIKKMEIDRREYVKIIDNLEDQIKSYKANELQFEYDYNDWKWEKKEYERKLSKVREELECAKKELTAAKDDLEKFLKSSKALESIIKAQVHDDLKRGIGYNNTPPPYNQNYIPPTTDLLDRMDRGELKEGLDRVDPVDTEEESDEKSTTETIPDDNHILTNEKGGMPFVPSKQILTSRKNKGKEVMSSNKVEKKTETTRKESRKDHYTQRTVVDPGTSSHSGNSNTVSTATPSIRKPIITKYSSHEIPNKDYLLKLNRLTESNQGRRRSLWHVDSGCSRHMTGIMSLLEDFKKFEGGHVAFGDNPTGGKISGKGKVSKGKMTFDDVYYVEQLRYNLLSVSQVCDKKFGVFFTNTECLILAPGFKIDESQVMLRTPRKDNVYCLDIEDASSLSSLNCLFSKASVSESSLWHRRMCHMNFKNMNLLVKNNLVRGFPAKEFSCDDNCVACLKGKQHKSSHKSKEVNTISSPLQLLHMDLFGPTNMMSIGKKSYCLVIVDDYSRFTWVYFLRTKDETSGLIKPFVTRVENKTNLRVKVIRSDNGTEFKNADLNSFCEEKGVERQYSAPRTPQQNGVAERRNMTLIEAARTMLADSKLPITFWAEAVNTACYVQNRVLIVKSKGKTPYELFEKKKPYIGFLKPFGCPCTILDTKTHLGKFDSKSDDGFLVGYSSQSKALRVFNNSTRIIEESDNFKCNENTPNIPGSGPNWLFDIDSLTNSLNMSNAVNTGPGTDQIQETSPPFVVFPMPLEESNDGCTTAELTSEEQKEPETAERSDDQPSRETSLSKNIEGIPVSDEGPQWDQEPEVNDSNLGVDLPEEPLHLTRTLKNHPPTLVIGDIQSPMITRKQSKSLPNPHLSMISVFLSQTEPKKAHDAMKDPSWIEAMQKELLQFVLQHVWDLVDLPRGHRVIGTKWIFRNKTDERGIVIKNKARLVAQGYTQEEGIDYDDVFAPVARIEAIRLFLAFASYKRFKVYQMDVKSAFLYGTIDEEVYVSQPPGFEDPKYPDKVYKLRKALYGLHQAPRAWYDTLSSYLLENKFERGVIDKTLFIKRTKTDMLLVQIYVDDIIFGFTRDDMCKEFEELMHKKFKMSSMGELTFFLGLQVKQKADGIFINQFKYVASMLQKFGMNDAKPSSTPMETHKHLTADVEGEEVDVHHYRSMIGSLMYLIASRPDIMFAVCVCARFQVRPKESHLHAVKRIFKYLKGQPRLGLWYRNDSSFDLVAYTDSDYRGANLDRKSTSGGCQFLGGRLVSWQCKKQTTVSQSTTEAEYIAASQCCSQVLWIQNQMQDYGLSFLQTPIYIDNNSAISIVNNPVKHSKTKHIEIKYHFIRDCNEKKLIQVLKVHTDDQYADLFTKAFDVGRVKQIQTTICGHSLTVTPTKIRQHLRLQDESGTTMLSSSTIMEAFLRMGYTGSRTSLKYLKGKFCPQWRFFVHTLLHCFSKKTTSFGEFSSTIASALVCLATKQVFNFSQMIFDDLVYNLENMNNSKVKSFYMFPRFVQEVITQELTDVPMDGDTYQSSALDNKVFSNMQRPAPGSNDTFTPLFSTMLRVNHPQGEASGLQPSQSSIPTDDLTPPTTDTLPQSLDSTPTPALKRYIRKNRGAPSSSGSKPQEPVSPQMEHSPSDMFQRDTPGVMPHSSVKKVPSKEKDGHVVGEAQTTDVAQGVHQDSLNITKTPTTATPGEKSQGGPRHQETKGAASASARLKASAKKLKDPVMEVNTPKSGEGSYSHKELMADLATIANDLKAHDGNFQIHEEKHKSHEERLDILEKIVDLFRRDTPLWSHSQRGEKRSKVKGEYKKKEKTIEDTEVVNEPAVDAVNDELMVEKEAETKGESEKVMETGPEKEIGAKADLEVNEDEVTIAQLLLKLPKVIPAKGVVISEPVDTDTLKKKSEMIDPKDKGKKIVEEVEYESDDDEEMGFKPVVDPVTEGILSDALIQQIEEEEEKKRKEGLAAIAEQDRLAAEKLQEQLDQEEPVVIKKKPLKKTTKKATPKAVIEKRRIMVRYLSGALGKPVQYFAKWDLEKIENEYNVTREAMHLESMEDQQIETEDVSLVQRKRKRDQVKDQITIAEGNAGITTDVVGKSAPEVPRNEEIEKEKEAEKDEKDEKVEKVTTPAEQMVEKEVEVAESPKPKRKKSIAKKGKKTKEIEETSDITMWIYFEHMDVDAFKVFRGNGQFEIFASILGIFRKLSRADLKRMYEIGCTKEIEDFEEARLLIEDLKIMFAFSKTKVELKKNSKRDMDDSVGEGKVVSWSTYDNRVFSVTFEKGRMSYFLVDKRYDFEPIMINSMLEVNEKEGKLSDLDKELVEKLKEQLLEVNERYFDVKMIEQRPKKVTGWGVDKDLKYVIRMDDGSELSDSDWVKILEACTRDHLKEMYEVRCKVIDVAVDERTNSEKTEKMRAALECLYWLFEPFKLLDLRSRSCEAVKEWRWYEKCRVYSLSIDDGDKEYYMEECDTDAFDVQRLQGMVNAKLSTRGEPTKSARLLVKKIKTYLNIRLKNLAPHV</sequence>
<dbReference type="SMART" id="SM00343">
    <property type="entry name" value="ZnF_C2HC"/>
    <property type="match status" value="1"/>
</dbReference>
<gene>
    <name evidence="10" type="ORF">OSB04_015363</name>
</gene>
<evidence type="ECO:0000259" key="9">
    <source>
        <dbReference type="PROSITE" id="PS50994"/>
    </source>
</evidence>
<keyword evidence="5" id="KW-0863">Zinc-finger</keyword>
<name>A0AA38TIV5_9ASTR</name>
<evidence type="ECO:0000256" key="7">
    <source>
        <dbReference type="SAM" id="MobiDB-lite"/>
    </source>
</evidence>
<evidence type="ECO:0000259" key="8">
    <source>
        <dbReference type="PROSITE" id="PS50158"/>
    </source>
</evidence>
<evidence type="ECO:0000256" key="5">
    <source>
        <dbReference type="PROSITE-ProRule" id="PRU00047"/>
    </source>
</evidence>
<dbReference type="InterPro" id="IPR036397">
    <property type="entry name" value="RNaseH_sf"/>
</dbReference>
<feature type="region of interest" description="Disordered" evidence="7">
    <location>
        <begin position="281"/>
        <end position="315"/>
    </location>
</feature>
<evidence type="ECO:0000256" key="6">
    <source>
        <dbReference type="SAM" id="Coils"/>
    </source>
</evidence>
<keyword evidence="4" id="KW-0378">Hydrolase</keyword>
<dbReference type="GO" id="GO:0004190">
    <property type="term" value="F:aspartic-type endopeptidase activity"/>
    <property type="evidence" value="ECO:0007669"/>
    <property type="project" value="UniProtKB-KW"/>
</dbReference>
<dbReference type="InterPro" id="IPR039537">
    <property type="entry name" value="Retrotran_Ty1/copia-like"/>
</dbReference>
<feature type="compositionally biased region" description="Polar residues" evidence="7">
    <location>
        <begin position="285"/>
        <end position="301"/>
    </location>
</feature>
<dbReference type="SUPFAM" id="SSF56672">
    <property type="entry name" value="DNA/RNA polymerases"/>
    <property type="match status" value="1"/>
</dbReference>
<dbReference type="Pfam" id="PF00665">
    <property type="entry name" value="rve"/>
    <property type="match status" value="1"/>
</dbReference>
<dbReference type="EMBL" id="JARYMX010000004">
    <property type="protein sequence ID" value="KAJ9551318.1"/>
    <property type="molecule type" value="Genomic_DNA"/>
</dbReference>
<evidence type="ECO:0000256" key="2">
    <source>
        <dbReference type="ARBA" id="ARBA00022723"/>
    </source>
</evidence>
<dbReference type="Pfam" id="PF22936">
    <property type="entry name" value="Pol_BBD"/>
    <property type="match status" value="1"/>
</dbReference>
<dbReference type="GO" id="GO:0003676">
    <property type="term" value="F:nucleic acid binding"/>
    <property type="evidence" value="ECO:0007669"/>
    <property type="project" value="InterPro"/>
</dbReference>
<dbReference type="InterPro" id="IPR001584">
    <property type="entry name" value="Integrase_cat-core"/>
</dbReference>
<keyword evidence="2" id="KW-0479">Metal-binding</keyword>
<dbReference type="PROSITE" id="PS50994">
    <property type="entry name" value="INTEGRASE"/>
    <property type="match status" value="1"/>
</dbReference>
<dbReference type="SUPFAM" id="SSF53098">
    <property type="entry name" value="Ribonuclease H-like"/>
    <property type="match status" value="1"/>
</dbReference>
<feature type="domain" description="Integrase catalytic" evidence="9">
    <location>
        <begin position="842"/>
        <end position="1008"/>
    </location>
</feature>
<dbReference type="Gene3D" id="4.10.60.10">
    <property type="entry name" value="Zinc finger, CCHC-type"/>
    <property type="match status" value="1"/>
</dbReference>
<dbReference type="GO" id="GO:0015074">
    <property type="term" value="P:DNA integration"/>
    <property type="evidence" value="ECO:0007669"/>
    <property type="project" value="InterPro"/>
</dbReference>
<reference evidence="10" key="1">
    <citation type="submission" date="2023-03" db="EMBL/GenBank/DDBJ databases">
        <title>Chromosome-scale reference genome and RAD-based genetic map of yellow starthistle (Centaurea solstitialis) reveal putative structural variation and QTLs associated with invader traits.</title>
        <authorList>
            <person name="Reatini B."/>
            <person name="Cang F.A."/>
            <person name="Jiang Q."/>
            <person name="Mckibben M.T.W."/>
            <person name="Barker M.S."/>
            <person name="Rieseberg L.H."/>
            <person name="Dlugosch K.M."/>
        </authorList>
    </citation>
    <scope>NUCLEOTIDE SEQUENCE</scope>
    <source>
        <strain evidence="10">CAN-66</strain>
        <tissue evidence="10">Leaf</tissue>
    </source>
</reference>
<dbReference type="Proteomes" id="UP001172457">
    <property type="component" value="Chromosome 4"/>
</dbReference>
<dbReference type="Gene3D" id="3.30.420.10">
    <property type="entry name" value="Ribonuclease H-like superfamily/Ribonuclease H"/>
    <property type="match status" value="1"/>
</dbReference>
<dbReference type="CDD" id="cd09272">
    <property type="entry name" value="RNase_HI_RT_Ty1"/>
    <property type="match status" value="1"/>
</dbReference>
<dbReference type="InterPro" id="IPR043502">
    <property type="entry name" value="DNA/RNA_pol_sf"/>
</dbReference>
<comment type="caution">
    <text evidence="10">The sequence shown here is derived from an EMBL/GenBank/DDBJ whole genome shotgun (WGS) entry which is preliminary data.</text>
</comment>
<dbReference type="InterPro" id="IPR057670">
    <property type="entry name" value="SH3_retrovirus"/>
</dbReference>
<evidence type="ECO:0000256" key="4">
    <source>
        <dbReference type="ARBA" id="ARBA00022801"/>
    </source>
</evidence>
<proteinExistence type="predicted"/>
<keyword evidence="11" id="KW-1185">Reference proteome</keyword>
<dbReference type="PROSITE" id="PS50158">
    <property type="entry name" value="ZF_CCHC"/>
    <property type="match status" value="1"/>
</dbReference>
<feature type="compositionally biased region" description="Basic and acidic residues" evidence="7">
    <location>
        <begin position="568"/>
        <end position="586"/>
    </location>
</feature>
<dbReference type="Pfam" id="PF14223">
    <property type="entry name" value="Retrotran_gag_2"/>
    <property type="match status" value="1"/>
</dbReference>
<feature type="region of interest" description="Disordered" evidence="7">
    <location>
        <begin position="1928"/>
        <end position="2086"/>
    </location>
</feature>
<feature type="compositionally biased region" description="Basic and acidic residues" evidence="7">
    <location>
        <begin position="2464"/>
        <end position="2485"/>
    </location>
</feature>
<feature type="region of interest" description="Disordered" evidence="7">
    <location>
        <begin position="1119"/>
        <end position="1182"/>
    </location>
</feature>
<feature type="region of interest" description="Disordered" evidence="7">
    <location>
        <begin position="506"/>
        <end position="608"/>
    </location>
</feature>
<feature type="compositionally biased region" description="Basic and acidic residues" evidence="7">
    <location>
        <begin position="1139"/>
        <end position="1155"/>
    </location>
</feature>
<dbReference type="InterPro" id="IPR001878">
    <property type="entry name" value="Znf_CCHC"/>
</dbReference>
<feature type="domain" description="CCHC-type" evidence="8">
    <location>
        <begin position="268"/>
        <end position="283"/>
    </location>
</feature>
<dbReference type="InterPro" id="IPR012337">
    <property type="entry name" value="RNaseH-like_sf"/>
</dbReference>
<evidence type="ECO:0000256" key="1">
    <source>
        <dbReference type="ARBA" id="ARBA00022670"/>
    </source>
</evidence>
<organism evidence="10 11">
    <name type="scientific">Centaurea solstitialis</name>
    <name type="common">yellow star-thistle</name>
    <dbReference type="NCBI Taxonomy" id="347529"/>
    <lineage>
        <taxon>Eukaryota</taxon>
        <taxon>Viridiplantae</taxon>
        <taxon>Streptophyta</taxon>
        <taxon>Embryophyta</taxon>
        <taxon>Tracheophyta</taxon>
        <taxon>Spermatophyta</taxon>
        <taxon>Magnoliopsida</taxon>
        <taxon>eudicotyledons</taxon>
        <taxon>Gunneridae</taxon>
        <taxon>Pentapetalae</taxon>
        <taxon>asterids</taxon>
        <taxon>campanulids</taxon>
        <taxon>Asterales</taxon>
        <taxon>Asteraceae</taxon>
        <taxon>Carduoideae</taxon>
        <taxon>Cardueae</taxon>
        <taxon>Centaureinae</taxon>
        <taxon>Centaurea</taxon>
    </lineage>
</organism>
<keyword evidence="1" id="KW-0645">Protease</keyword>
<dbReference type="InterPro" id="IPR036875">
    <property type="entry name" value="Znf_CCHC_sf"/>
</dbReference>
<dbReference type="SUPFAM" id="SSF57756">
    <property type="entry name" value="Retrovirus zinc finger-like domains"/>
    <property type="match status" value="1"/>
</dbReference>
<dbReference type="InterPro" id="IPR054722">
    <property type="entry name" value="PolX-like_BBD"/>
</dbReference>
<feature type="compositionally biased region" description="Low complexity" evidence="7">
    <location>
        <begin position="303"/>
        <end position="314"/>
    </location>
</feature>
<feature type="coiled-coil region" evidence="6">
    <location>
        <begin position="380"/>
        <end position="456"/>
    </location>
</feature>
<dbReference type="Pfam" id="PF13976">
    <property type="entry name" value="gag_pre-integrs"/>
    <property type="match status" value="1"/>
</dbReference>
<dbReference type="Pfam" id="PF07727">
    <property type="entry name" value="RVT_2"/>
    <property type="match status" value="1"/>
</dbReference>
<keyword evidence="5" id="KW-0862">Zinc</keyword>
<feature type="region of interest" description="Disordered" evidence="7">
    <location>
        <begin position="2456"/>
        <end position="2485"/>
    </location>
</feature>
<evidence type="ECO:0000256" key="3">
    <source>
        <dbReference type="ARBA" id="ARBA00022750"/>
    </source>
</evidence>
<dbReference type="Pfam" id="PF00098">
    <property type="entry name" value="zf-CCHC"/>
    <property type="match status" value="1"/>
</dbReference>
<dbReference type="PANTHER" id="PTHR42648">
    <property type="entry name" value="TRANSPOSASE, PUTATIVE-RELATED"/>
    <property type="match status" value="1"/>
</dbReference>
<keyword evidence="6" id="KW-0175">Coiled coil</keyword>
<accession>A0AA38TIV5</accession>
<dbReference type="Pfam" id="PF25597">
    <property type="entry name" value="SH3_retrovirus"/>
    <property type="match status" value="1"/>
</dbReference>
<dbReference type="PANTHER" id="PTHR42648:SF32">
    <property type="entry name" value="RIBONUCLEASE H-LIKE DOMAIN, GAG-PRE-INTEGRASE DOMAIN PROTEIN-RELATED"/>
    <property type="match status" value="1"/>
</dbReference>
<feature type="compositionally biased region" description="Polar residues" evidence="7">
    <location>
        <begin position="2030"/>
        <end position="2054"/>
    </location>
</feature>